<dbReference type="Pfam" id="PF00650">
    <property type="entry name" value="CRAL_TRIO"/>
    <property type="match status" value="2"/>
</dbReference>
<dbReference type="PANTHER" id="PTHR10174:SF224">
    <property type="entry name" value="RETINOL-BINDING PROTEIN PINTA"/>
    <property type="match status" value="1"/>
</dbReference>
<dbReference type="PROSITE" id="PS50191">
    <property type="entry name" value="CRAL_TRIO"/>
    <property type="match status" value="2"/>
</dbReference>
<dbReference type="InterPro" id="IPR036865">
    <property type="entry name" value="CRAL-TRIO_dom_sf"/>
</dbReference>
<keyword evidence="3" id="KW-1185">Reference proteome</keyword>
<dbReference type="InterPro" id="IPR036273">
    <property type="entry name" value="CRAL/TRIO_N_dom_sf"/>
</dbReference>
<dbReference type="SUPFAM" id="SSF46938">
    <property type="entry name" value="CRAL/TRIO N-terminal domain"/>
    <property type="match status" value="2"/>
</dbReference>
<dbReference type="PRINTS" id="PR00180">
    <property type="entry name" value="CRETINALDHBP"/>
</dbReference>
<dbReference type="GO" id="GO:0016020">
    <property type="term" value="C:membrane"/>
    <property type="evidence" value="ECO:0007669"/>
    <property type="project" value="TreeGrafter"/>
</dbReference>
<dbReference type="AlphaFoldDB" id="A0A9P0F4B8"/>
<evidence type="ECO:0000259" key="1">
    <source>
        <dbReference type="PROSITE" id="PS50191"/>
    </source>
</evidence>
<organism evidence="2 3">
    <name type="scientific">Bemisia tabaci</name>
    <name type="common">Sweetpotato whitefly</name>
    <name type="synonym">Aleurodes tabaci</name>
    <dbReference type="NCBI Taxonomy" id="7038"/>
    <lineage>
        <taxon>Eukaryota</taxon>
        <taxon>Metazoa</taxon>
        <taxon>Ecdysozoa</taxon>
        <taxon>Arthropoda</taxon>
        <taxon>Hexapoda</taxon>
        <taxon>Insecta</taxon>
        <taxon>Pterygota</taxon>
        <taxon>Neoptera</taxon>
        <taxon>Paraneoptera</taxon>
        <taxon>Hemiptera</taxon>
        <taxon>Sternorrhyncha</taxon>
        <taxon>Aleyrodoidea</taxon>
        <taxon>Aleyrodidae</taxon>
        <taxon>Aleyrodinae</taxon>
        <taxon>Bemisia</taxon>
    </lineage>
</organism>
<name>A0A9P0F4B8_BEMTA</name>
<dbReference type="GO" id="GO:1902936">
    <property type="term" value="F:phosphatidylinositol bisphosphate binding"/>
    <property type="evidence" value="ECO:0007669"/>
    <property type="project" value="TreeGrafter"/>
</dbReference>
<dbReference type="SUPFAM" id="SSF52087">
    <property type="entry name" value="CRAL/TRIO domain"/>
    <property type="match status" value="2"/>
</dbReference>
<dbReference type="CDD" id="cd00170">
    <property type="entry name" value="SEC14"/>
    <property type="match status" value="2"/>
</dbReference>
<proteinExistence type="predicted"/>
<dbReference type="InterPro" id="IPR001251">
    <property type="entry name" value="CRAL-TRIO_dom"/>
</dbReference>
<accession>A0A9P0F4B8</accession>
<dbReference type="Proteomes" id="UP001152759">
    <property type="component" value="Chromosome 6"/>
</dbReference>
<dbReference type="EMBL" id="OU963867">
    <property type="protein sequence ID" value="CAH0391431.1"/>
    <property type="molecule type" value="Genomic_DNA"/>
</dbReference>
<dbReference type="Gene3D" id="1.10.8.20">
    <property type="entry name" value="N-terminal domain of phosphatidylinositol transfer protein sec14p"/>
    <property type="match status" value="2"/>
</dbReference>
<gene>
    <name evidence="2" type="ORF">BEMITA_LOCUS10048</name>
</gene>
<dbReference type="PANTHER" id="PTHR10174">
    <property type="entry name" value="ALPHA-TOCOPHEROL TRANSFER PROTEIN-RELATED"/>
    <property type="match status" value="1"/>
</dbReference>
<sequence>MSPAEPKKATETTPQRLEDGVQQLKVWLTKQPHLPNVDDEEWLATFLCHCKLSVEKAKHKLDGYFSVRNKYPHILKNRNPLDPEITLAGKACTIAISSRLTASGARIFHFKANGDPSMFDIDAQAKRVCMIIDATYLERDRHVNYACVFDLRNIHYSYFLKTLTRFPQLIDILLRGYTDRIVSFNGINAPPWIGKVVSTFKKYLPQKIGNRIHIHEEVSKLLECEWVDSEVLAKEFGGQGSSLDEYDAIPMNDTEATPQRLKEGVQHLKEWLAKQPHLPNVDDEEWLATFLCQCKLSLEKAKSKLDGYFSYRNKYPQLLKNRNPFSPEIAQARKAYTLAASRRLTKSSSRILHFRPSGDTSIYDVDAVIKRMFMIVDAAYLERDRHFNYVIVFDLRTTNYTYFLKSLHRIPHMVDIFLNAYTERVVAFNVINGPPVVNLIVNTFKKYLPEKLAERVYVHEHVSDLLECKWVDPDVLCEDFGGNGPSLKEYDGTRFLFTSSPRMTNPSLRGPGYAFVWVKTYTASSLEKHAAWFAEQDFICSNEELRRREDNNPDQLQGSFRKLEVD</sequence>
<evidence type="ECO:0000313" key="3">
    <source>
        <dbReference type="Proteomes" id="UP001152759"/>
    </source>
</evidence>
<feature type="domain" description="CRAL-TRIO" evidence="1">
    <location>
        <begin position="362"/>
        <end position="488"/>
    </location>
</feature>
<feature type="domain" description="CRAL-TRIO" evidence="1">
    <location>
        <begin position="148"/>
        <end position="244"/>
    </location>
</feature>
<dbReference type="Gene3D" id="3.40.525.10">
    <property type="entry name" value="CRAL-TRIO lipid binding domain"/>
    <property type="match status" value="2"/>
</dbReference>
<evidence type="ECO:0000313" key="2">
    <source>
        <dbReference type="EMBL" id="CAH0391431.1"/>
    </source>
</evidence>
<protein>
    <recommendedName>
        <fullName evidence="1">CRAL-TRIO domain-containing protein</fullName>
    </recommendedName>
</protein>
<reference evidence="2" key="1">
    <citation type="submission" date="2021-12" db="EMBL/GenBank/DDBJ databases">
        <authorList>
            <person name="King R."/>
        </authorList>
    </citation>
    <scope>NUCLEOTIDE SEQUENCE</scope>
</reference>